<dbReference type="PANTHER" id="PTHR30055:SF234">
    <property type="entry name" value="HTH-TYPE TRANSCRIPTIONAL REGULATOR BETI"/>
    <property type="match status" value="1"/>
</dbReference>
<sequence length="270" mass="29171">MLRDRDRVRVRGRDLPGALHPSCGDPVRPRQPSPGSGDDARPICTECNNVRVICSTPSDRRSHLRGQRHAAIVEAARALATEHGADGFTVEGVATVAGVSRRTVFNHFSGIDQLLVAVCEQIFTEVTVELLESLDRGTASLPQGAAGSRAALDALCESTRSVDLPAAIATVHRVLGRPDPADERADTIARTALEHVVGRLRERLVARAPGVDALDLELTLTLLTSGLAAIGQRWVEDHHDLPTDVPTSARTDWDHLLDRLLHRLRTGYAG</sequence>
<dbReference type="InterPro" id="IPR050109">
    <property type="entry name" value="HTH-type_TetR-like_transc_reg"/>
</dbReference>
<dbReference type="PROSITE" id="PS50977">
    <property type="entry name" value="HTH_TETR_2"/>
    <property type="match status" value="1"/>
</dbReference>
<evidence type="ECO:0000256" key="1">
    <source>
        <dbReference type="ARBA" id="ARBA00023015"/>
    </source>
</evidence>
<dbReference type="InterPro" id="IPR009057">
    <property type="entry name" value="Homeodomain-like_sf"/>
</dbReference>
<dbReference type="Proteomes" id="UP000233565">
    <property type="component" value="Unassembled WGS sequence"/>
</dbReference>
<feature type="region of interest" description="Disordered" evidence="5">
    <location>
        <begin position="1"/>
        <end position="40"/>
    </location>
</feature>
<evidence type="ECO:0000256" key="4">
    <source>
        <dbReference type="PROSITE-ProRule" id="PRU00335"/>
    </source>
</evidence>
<keyword evidence="1" id="KW-0805">Transcription regulation</keyword>
<keyword evidence="3" id="KW-0804">Transcription</keyword>
<dbReference type="SUPFAM" id="SSF46689">
    <property type="entry name" value="Homeodomain-like"/>
    <property type="match status" value="1"/>
</dbReference>
<gene>
    <name evidence="7" type="ORF">CXG46_16430</name>
</gene>
<evidence type="ECO:0000259" key="6">
    <source>
        <dbReference type="PROSITE" id="PS50977"/>
    </source>
</evidence>
<reference evidence="7 8" key="1">
    <citation type="submission" date="2017-12" db="EMBL/GenBank/DDBJ databases">
        <title>Pharmacopeia of the Arctic Ocean.</title>
        <authorList>
            <person name="Collins E."/>
            <person name="Ducluzeau A.-L."/>
        </authorList>
    </citation>
    <scope>NUCLEOTIDE SEQUENCE [LARGE SCALE GENOMIC DNA]</scope>
    <source>
        <strain evidence="7 8">DSM 23325</strain>
    </source>
</reference>
<feature type="compositionally biased region" description="Basic and acidic residues" evidence="5">
    <location>
        <begin position="1"/>
        <end position="14"/>
    </location>
</feature>
<name>A0ABX4QUD8_9ACTN</name>
<protein>
    <submittedName>
        <fullName evidence="7">TetR/AcrR family transcriptional regulator</fullName>
    </submittedName>
</protein>
<feature type="domain" description="HTH tetR-type" evidence="6">
    <location>
        <begin position="66"/>
        <end position="126"/>
    </location>
</feature>
<evidence type="ECO:0000313" key="8">
    <source>
        <dbReference type="Proteomes" id="UP000233565"/>
    </source>
</evidence>
<comment type="caution">
    <text evidence="7">The sequence shown here is derived from an EMBL/GenBank/DDBJ whole genome shotgun (WGS) entry which is preliminary data.</text>
</comment>
<dbReference type="PANTHER" id="PTHR30055">
    <property type="entry name" value="HTH-TYPE TRANSCRIPTIONAL REGULATOR RUTR"/>
    <property type="match status" value="1"/>
</dbReference>
<dbReference type="Pfam" id="PF00440">
    <property type="entry name" value="TetR_N"/>
    <property type="match status" value="1"/>
</dbReference>
<evidence type="ECO:0000256" key="3">
    <source>
        <dbReference type="ARBA" id="ARBA00023163"/>
    </source>
</evidence>
<evidence type="ECO:0000256" key="2">
    <source>
        <dbReference type="ARBA" id="ARBA00023125"/>
    </source>
</evidence>
<dbReference type="PRINTS" id="PR00455">
    <property type="entry name" value="HTHTETR"/>
</dbReference>
<proteinExistence type="predicted"/>
<dbReference type="EMBL" id="PJBV01000034">
    <property type="protein sequence ID" value="PKH38334.1"/>
    <property type="molecule type" value="Genomic_DNA"/>
</dbReference>
<keyword evidence="2 4" id="KW-0238">DNA-binding</keyword>
<keyword evidence="8" id="KW-1185">Reference proteome</keyword>
<organism evidence="7 8">
    <name type="scientific">Nocardioides alpinus</name>
    <dbReference type="NCBI Taxonomy" id="748909"/>
    <lineage>
        <taxon>Bacteria</taxon>
        <taxon>Bacillati</taxon>
        <taxon>Actinomycetota</taxon>
        <taxon>Actinomycetes</taxon>
        <taxon>Propionibacteriales</taxon>
        <taxon>Nocardioidaceae</taxon>
        <taxon>Nocardioides</taxon>
    </lineage>
</organism>
<dbReference type="Gene3D" id="1.10.357.10">
    <property type="entry name" value="Tetracycline Repressor, domain 2"/>
    <property type="match status" value="1"/>
</dbReference>
<evidence type="ECO:0000256" key="5">
    <source>
        <dbReference type="SAM" id="MobiDB-lite"/>
    </source>
</evidence>
<evidence type="ECO:0000313" key="7">
    <source>
        <dbReference type="EMBL" id="PKH38334.1"/>
    </source>
</evidence>
<dbReference type="InterPro" id="IPR001647">
    <property type="entry name" value="HTH_TetR"/>
</dbReference>
<feature type="DNA-binding region" description="H-T-H motif" evidence="4">
    <location>
        <begin position="89"/>
        <end position="108"/>
    </location>
</feature>
<accession>A0ABX4QUD8</accession>